<evidence type="ECO:0000313" key="10">
    <source>
        <dbReference type="Proteomes" id="UP001259803"/>
    </source>
</evidence>
<dbReference type="Gene3D" id="3.30.160.70">
    <property type="entry name" value="Methylated DNA-protein cysteine methyltransferase domain"/>
    <property type="match status" value="1"/>
</dbReference>
<dbReference type="GO" id="GO:0003908">
    <property type="term" value="F:methylated-DNA-[protein]-cysteine S-methyltransferase activity"/>
    <property type="evidence" value="ECO:0007669"/>
    <property type="project" value="UniProtKB-EC"/>
</dbReference>
<dbReference type="SUPFAM" id="SSF46767">
    <property type="entry name" value="Methylated DNA-protein cysteine methyltransferase, C-terminal domain"/>
    <property type="match status" value="1"/>
</dbReference>
<gene>
    <name evidence="9" type="ORF">RM533_02415</name>
</gene>
<dbReference type="InterPro" id="IPR036388">
    <property type="entry name" value="WH-like_DNA-bd_sf"/>
</dbReference>
<dbReference type="NCBIfam" id="TIGR00589">
    <property type="entry name" value="ogt"/>
    <property type="match status" value="1"/>
</dbReference>
<evidence type="ECO:0000256" key="1">
    <source>
        <dbReference type="ARBA" id="ARBA00001286"/>
    </source>
</evidence>
<dbReference type="GO" id="GO:0032259">
    <property type="term" value="P:methylation"/>
    <property type="evidence" value="ECO:0007669"/>
    <property type="project" value="UniProtKB-KW"/>
</dbReference>
<keyword evidence="4" id="KW-0227">DNA damage</keyword>
<proteinExistence type="predicted"/>
<dbReference type="EC" id="2.1.1.63" evidence="9"/>
<feature type="region of interest" description="Disordered" evidence="7">
    <location>
        <begin position="1"/>
        <end position="20"/>
    </location>
</feature>
<keyword evidence="3 9" id="KW-0808">Transferase</keyword>
<reference evidence="9 10" key="1">
    <citation type="submission" date="2023-09" db="EMBL/GenBank/DDBJ databases">
        <authorList>
            <person name="Rey-Velasco X."/>
        </authorList>
    </citation>
    <scope>NUCLEOTIDE SEQUENCE [LARGE SCALE GENOMIC DNA]</scope>
    <source>
        <strain evidence="9 10">F390</strain>
    </source>
</reference>
<dbReference type="PANTHER" id="PTHR10815:SF14">
    <property type="entry name" value="BIFUNCTIONAL TRANSCRIPTIONAL ACTIVATOR_DNA REPAIR ENZYME ADA"/>
    <property type="match status" value="1"/>
</dbReference>
<name>A0ABU2ZEL0_9SPHN</name>
<evidence type="ECO:0000256" key="4">
    <source>
        <dbReference type="ARBA" id="ARBA00022763"/>
    </source>
</evidence>
<keyword evidence="5" id="KW-0234">DNA repair</keyword>
<keyword evidence="10" id="KW-1185">Reference proteome</keyword>
<dbReference type="RefSeq" id="WP_311339583.1">
    <property type="nucleotide sequence ID" value="NZ_JAVRHS010000001.1"/>
</dbReference>
<evidence type="ECO:0000256" key="5">
    <source>
        <dbReference type="ARBA" id="ARBA00023204"/>
    </source>
</evidence>
<evidence type="ECO:0000313" key="9">
    <source>
        <dbReference type="EMBL" id="MDT0575035.1"/>
    </source>
</evidence>
<dbReference type="CDD" id="cd06445">
    <property type="entry name" value="ATase"/>
    <property type="match status" value="1"/>
</dbReference>
<feature type="compositionally biased region" description="Basic and acidic residues" evidence="7">
    <location>
        <begin position="1"/>
        <end position="12"/>
    </location>
</feature>
<dbReference type="Pfam" id="PF01035">
    <property type="entry name" value="DNA_binding_1"/>
    <property type="match status" value="1"/>
</dbReference>
<feature type="domain" description="Methylated-DNA-[protein]-cysteine S-methyltransferase DNA binding" evidence="8">
    <location>
        <begin position="120"/>
        <end position="200"/>
    </location>
</feature>
<sequence>MMEPIAMDRKDSSGSAPTARDRREVIHWTLQSTELGPLLIAATGAGLCLLSFDTSRDALAARFARARLVEGGGMLDRLAEPILAAMTFAGRTTPAPDNETGHGERKTAVHHLPFDLRGTAFQQSVWAQLRLIPRGQTRSYQQIATAIGRPGATRAVGSANGANPIAVLIPCHRVIRADGTIGGYAHGAALKHELLRREGVVLG</sequence>
<comment type="caution">
    <text evidence="9">The sequence shown here is derived from an EMBL/GenBank/DDBJ whole genome shotgun (WGS) entry which is preliminary data.</text>
</comment>
<dbReference type="InterPro" id="IPR036217">
    <property type="entry name" value="MethylDNA_cys_MeTrfase_DNAb"/>
</dbReference>
<evidence type="ECO:0000256" key="6">
    <source>
        <dbReference type="ARBA" id="ARBA00049348"/>
    </source>
</evidence>
<comment type="catalytic activity">
    <reaction evidence="1">
        <text>a 4-O-methyl-thymidine in DNA + L-cysteinyl-[protein] = a thymidine in DNA + S-methyl-L-cysteinyl-[protein]</text>
        <dbReference type="Rhea" id="RHEA:53428"/>
        <dbReference type="Rhea" id="RHEA-COMP:10131"/>
        <dbReference type="Rhea" id="RHEA-COMP:10132"/>
        <dbReference type="Rhea" id="RHEA-COMP:13555"/>
        <dbReference type="Rhea" id="RHEA-COMP:13556"/>
        <dbReference type="ChEBI" id="CHEBI:29950"/>
        <dbReference type="ChEBI" id="CHEBI:82612"/>
        <dbReference type="ChEBI" id="CHEBI:137386"/>
        <dbReference type="ChEBI" id="CHEBI:137387"/>
        <dbReference type="EC" id="2.1.1.63"/>
    </reaction>
</comment>
<dbReference type="Proteomes" id="UP001259803">
    <property type="component" value="Unassembled WGS sequence"/>
</dbReference>
<comment type="catalytic activity">
    <reaction evidence="6">
        <text>a 6-O-methyl-2'-deoxyguanosine in DNA + L-cysteinyl-[protein] = S-methyl-L-cysteinyl-[protein] + a 2'-deoxyguanosine in DNA</text>
        <dbReference type="Rhea" id="RHEA:24000"/>
        <dbReference type="Rhea" id="RHEA-COMP:10131"/>
        <dbReference type="Rhea" id="RHEA-COMP:10132"/>
        <dbReference type="Rhea" id="RHEA-COMP:11367"/>
        <dbReference type="Rhea" id="RHEA-COMP:11368"/>
        <dbReference type="ChEBI" id="CHEBI:29950"/>
        <dbReference type="ChEBI" id="CHEBI:82612"/>
        <dbReference type="ChEBI" id="CHEBI:85445"/>
        <dbReference type="ChEBI" id="CHEBI:85448"/>
        <dbReference type="EC" id="2.1.1.63"/>
    </reaction>
</comment>
<dbReference type="EMBL" id="JAVRHS010000001">
    <property type="protein sequence ID" value="MDT0575035.1"/>
    <property type="molecule type" value="Genomic_DNA"/>
</dbReference>
<dbReference type="InterPro" id="IPR001497">
    <property type="entry name" value="MethylDNA_cys_MeTrfase_AS"/>
</dbReference>
<keyword evidence="2 9" id="KW-0489">Methyltransferase</keyword>
<protein>
    <submittedName>
        <fullName evidence="9">Methylated-DNA--[protein]-cysteine S-methyltransferase</fullName>
        <ecNumber evidence="9">2.1.1.63</ecNumber>
    </submittedName>
</protein>
<dbReference type="InterPro" id="IPR014048">
    <property type="entry name" value="MethylDNA_cys_MeTrfase_DNA-bd"/>
</dbReference>
<evidence type="ECO:0000256" key="7">
    <source>
        <dbReference type="SAM" id="MobiDB-lite"/>
    </source>
</evidence>
<evidence type="ECO:0000259" key="8">
    <source>
        <dbReference type="Pfam" id="PF01035"/>
    </source>
</evidence>
<dbReference type="PROSITE" id="PS00374">
    <property type="entry name" value="MGMT"/>
    <property type="match status" value="1"/>
</dbReference>
<dbReference type="InterPro" id="IPR036631">
    <property type="entry name" value="MGMT_N_sf"/>
</dbReference>
<evidence type="ECO:0000256" key="2">
    <source>
        <dbReference type="ARBA" id="ARBA00022603"/>
    </source>
</evidence>
<evidence type="ECO:0000256" key="3">
    <source>
        <dbReference type="ARBA" id="ARBA00022679"/>
    </source>
</evidence>
<organism evidence="9 10">
    <name type="scientific">Croceicoccus esteveae</name>
    <dbReference type="NCBI Taxonomy" id="3075597"/>
    <lineage>
        <taxon>Bacteria</taxon>
        <taxon>Pseudomonadati</taxon>
        <taxon>Pseudomonadota</taxon>
        <taxon>Alphaproteobacteria</taxon>
        <taxon>Sphingomonadales</taxon>
        <taxon>Erythrobacteraceae</taxon>
        <taxon>Croceicoccus</taxon>
    </lineage>
</organism>
<dbReference type="Gene3D" id="1.10.10.10">
    <property type="entry name" value="Winged helix-like DNA-binding domain superfamily/Winged helix DNA-binding domain"/>
    <property type="match status" value="1"/>
</dbReference>
<accession>A0ABU2ZEL0</accession>
<dbReference type="PANTHER" id="PTHR10815">
    <property type="entry name" value="METHYLATED-DNA--PROTEIN-CYSTEINE METHYLTRANSFERASE"/>
    <property type="match status" value="1"/>
</dbReference>
<dbReference type="SUPFAM" id="SSF53155">
    <property type="entry name" value="Methylated DNA-protein cysteine methyltransferase domain"/>
    <property type="match status" value="1"/>
</dbReference>